<dbReference type="PANTHER" id="PTHR30040">
    <property type="entry name" value="THIAMINE BIOSYNTHESIS LIPOPROTEIN APBE"/>
    <property type="match status" value="1"/>
</dbReference>
<keyword evidence="5 10" id="KW-0479">Metal-binding</keyword>
<evidence type="ECO:0000256" key="10">
    <source>
        <dbReference type="PIRNR" id="PIRNR006268"/>
    </source>
</evidence>
<reference evidence="13 14" key="1">
    <citation type="submission" date="2020-10" db="EMBL/GenBank/DDBJ databases">
        <title>The genome sequence of Chitinilyticum litopenaei 4Y14.</title>
        <authorList>
            <person name="Liu Y."/>
        </authorList>
    </citation>
    <scope>NUCLEOTIDE SEQUENCE [LARGE SCALE GENOMIC DNA]</scope>
    <source>
        <strain evidence="13 14">4Y14</strain>
    </source>
</reference>
<gene>
    <name evidence="13" type="ORF">INR99_00300</name>
</gene>
<dbReference type="RefSeq" id="WP_194114295.1">
    <property type="nucleotide sequence ID" value="NZ_JADFUA010000001.1"/>
</dbReference>
<evidence type="ECO:0000256" key="9">
    <source>
        <dbReference type="ARBA" id="ARBA00048540"/>
    </source>
</evidence>
<feature type="binding site" evidence="11">
    <location>
        <position position="172"/>
    </location>
    <ligand>
        <name>Mg(2+)</name>
        <dbReference type="ChEBI" id="CHEBI:18420"/>
    </ligand>
</feature>
<comment type="similarity">
    <text evidence="10 12">Belongs to the ApbE family.</text>
</comment>
<evidence type="ECO:0000256" key="5">
    <source>
        <dbReference type="ARBA" id="ARBA00022723"/>
    </source>
</evidence>
<dbReference type="GO" id="GO:0046872">
    <property type="term" value="F:metal ion binding"/>
    <property type="evidence" value="ECO:0007669"/>
    <property type="project" value="UniProtKB-UniRule"/>
</dbReference>
<comment type="function">
    <text evidence="12">Flavin transferase that catalyzes the transfer of the FMN moiety of FAD and its covalent binding to the hydroxyl group of a threonine residue in a target flavoprotein.</text>
</comment>
<evidence type="ECO:0000256" key="1">
    <source>
        <dbReference type="ARBA" id="ARBA00011955"/>
    </source>
</evidence>
<dbReference type="InterPro" id="IPR024932">
    <property type="entry name" value="ApbE"/>
</dbReference>
<dbReference type="EC" id="2.7.1.180" evidence="1 10"/>
<proteinExistence type="inferred from homology"/>
<dbReference type="PIRSF" id="PIRSF006268">
    <property type="entry name" value="ApbE"/>
    <property type="match status" value="1"/>
</dbReference>
<evidence type="ECO:0000256" key="6">
    <source>
        <dbReference type="ARBA" id="ARBA00022827"/>
    </source>
</evidence>
<evidence type="ECO:0000256" key="12">
    <source>
        <dbReference type="RuleBase" id="RU363002"/>
    </source>
</evidence>
<dbReference type="Gene3D" id="3.10.520.10">
    <property type="entry name" value="ApbE-like domains"/>
    <property type="match status" value="1"/>
</dbReference>
<evidence type="ECO:0000256" key="3">
    <source>
        <dbReference type="ARBA" id="ARBA00022630"/>
    </source>
</evidence>
<dbReference type="Proteomes" id="UP000604481">
    <property type="component" value="Unassembled WGS sequence"/>
</dbReference>
<evidence type="ECO:0000256" key="11">
    <source>
        <dbReference type="PIRSR" id="PIRSR006268-2"/>
    </source>
</evidence>
<evidence type="ECO:0000256" key="7">
    <source>
        <dbReference type="ARBA" id="ARBA00022842"/>
    </source>
</evidence>
<dbReference type="GO" id="GO:0016740">
    <property type="term" value="F:transferase activity"/>
    <property type="evidence" value="ECO:0007669"/>
    <property type="project" value="UniProtKB-UniRule"/>
</dbReference>
<keyword evidence="7 10" id="KW-0460">Magnesium</keyword>
<name>A0A8J7FEX9_9NEIS</name>
<dbReference type="AlphaFoldDB" id="A0A8J7FEX9"/>
<protein>
    <recommendedName>
        <fullName evidence="2 10">FAD:protein FMN transferase</fullName>
        <ecNumber evidence="1 10">2.7.1.180</ecNumber>
    </recommendedName>
    <alternativeName>
        <fullName evidence="8 10">Flavin transferase</fullName>
    </alternativeName>
</protein>
<keyword evidence="12" id="KW-0997">Cell inner membrane</keyword>
<accession>A0A8J7FEX9</accession>
<dbReference type="SUPFAM" id="SSF143631">
    <property type="entry name" value="ApbE-like"/>
    <property type="match status" value="1"/>
</dbReference>
<dbReference type="Pfam" id="PF02424">
    <property type="entry name" value="ApbE"/>
    <property type="match status" value="1"/>
</dbReference>
<evidence type="ECO:0000256" key="2">
    <source>
        <dbReference type="ARBA" id="ARBA00016337"/>
    </source>
</evidence>
<keyword evidence="3 10" id="KW-0285">Flavoprotein</keyword>
<keyword evidence="12" id="KW-0472">Membrane</keyword>
<evidence type="ECO:0000313" key="14">
    <source>
        <dbReference type="Proteomes" id="UP000604481"/>
    </source>
</evidence>
<evidence type="ECO:0000256" key="8">
    <source>
        <dbReference type="ARBA" id="ARBA00031306"/>
    </source>
</evidence>
<feature type="binding site" evidence="11">
    <location>
        <position position="287"/>
    </location>
    <ligand>
        <name>Mg(2+)</name>
        <dbReference type="ChEBI" id="CHEBI:18420"/>
    </ligand>
</feature>
<sequence>MRLSAWLALILALLLLAGCGKPALYQQESYVFGTRVQISIYGLSDAEASKHAAAVLGDLDRLHARLHAWQPSEITRLNAAIAAGQSYTVDAELRDLLLLAQDVARRSDQLFNPAVGRLVEVWGFHKDTFAPVRPDAGQLRALLARQPSLEQLEINGLTVRSGNPAVQLDLGGFAKGWALDRAATYLRANGVRNALINIGGNVLALGHKGDQDWTVGIQHPRQAGAMASVALQDGEAIGTSGDYQRFFERDGVRYSHLIDPRTGEPARDMMAATVIVPAGALAGTYSDVAGKPLFIGGVGSASGFAKRFGIRDVLLVDAQGDVYLTSGMQQRLHWLQRPAHVRLLP</sequence>
<organism evidence="13 14">
    <name type="scientific">Chitinilyticum piscinae</name>
    <dbReference type="NCBI Taxonomy" id="2866724"/>
    <lineage>
        <taxon>Bacteria</taxon>
        <taxon>Pseudomonadati</taxon>
        <taxon>Pseudomonadota</taxon>
        <taxon>Betaproteobacteria</taxon>
        <taxon>Neisseriales</taxon>
        <taxon>Chitinibacteraceae</taxon>
        <taxon>Chitinilyticum</taxon>
    </lineage>
</organism>
<comment type="subcellular location">
    <subcellularLocation>
        <location evidence="12">Cell inner membrane</location>
        <topology evidence="12">Lipid-anchor</topology>
        <orientation evidence="12">Periplasmic side</orientation>
    </subcellularLocation>
</comment>
<evidence type="ECO:0000256" key="4">
    <source>
        <dbReference type="ARBA" id="ARBA00022679"/>
    </source>
</evidence>
<dbReference type="GO" id="GO:0005886">
    <property type="term" value="C:plasma membrane"/>
    <property type="evidence" value="ECO:0007669"/>
    <property type="project" value="UniProtKB-SubCell"/>
</dbReference>
<keyword evidence="12" id="KW-1003">Cell membrane</keyword>
<keyword evidence="6 10" id="KW-0274">FAD</keyword>
<keyword evidence="4 10" id="KW-0808">Transferase</keyword>
<comment type="catalytic activity">
    <reaction evidence="9 10 12">
        <text>L-threonyl-[protein] + FAD = FMN-L-threonyl-[protein] + AMP + H(+)</text>
        <dbReference type="Rhea" id="RHEA:36847"/>
        <dbReference type="Rhea" id="RHEA-COMP:11060"/>
        <dbReference type="Rhea" id="RHEA-COMP:11061"/>
        <dbReference type="ChEBI" id="CHEBI:15378"/>
        <dbReference type="ChEBI" id="CHEBI:30013"/>
        <dbReference type="ChEBI" id="CHEBI:57692"/>
        <dbReference type="ChEBI" id="CHEBI:74257"/>
        <dbReference type="ChEBI" id="CHEBI:456215"/>
        <dbReference type="EC" id="2.7.1.180"/>
    </reaction>
</comment>
<dbReference type="InterPro" id="IPR003374">
    <property type="entry name" value="ApbE-like_sf"/>
</dbReference>
<evidence type="ECO:0000313" key="13">
    <source>
        <dbReference type="EMBL" id="MBE9607780.1"/>
    </source>
</evidence>
<dbReference type="PANTHER" id="PTHR30040:SF2">
    <property type="entry name" value="FAD:PROTEIN FMN TRANSFERASE"/>
    <property type="match status" value="1"/>
</dbReference>
<keyword evidence="14" id="KW-1185">Reference proteome</keyword>
<comment type="cofactor">
    <cofactor evidence="11">
        <name>Mg(2+)</name>
        <dbReference type="ChEBI" id="CHEBI:18420"/>
    </cofactor>
    <cofactor evidence="11">
        <name>Mn(2+)</name>
        <dbReference type="ChEBI" id="CHEBI:29035"/>
    </cofactor>
    <text evidence="11">Magnesium. Can also use manganese.</text>
</comment>
<comment type="caution">
    <text evidence="13">The sequence shown here is derived from an EMBL/GenBank/DDBJ whole genome shotgun (WGS) entry which is preliminary data.</text>
</comment>
<dbReference type="EMBL" id="JADFUA010000001">
    <property type="protein sequence ID" value="MBE9607780.1"/>
    <property type="molecule type" value="Genomic_DNA"/>
</dbReference>
<dbReference type="PROSITE" id="PS51257">
    <property type="entry name" value="PROKAR_LIPOPROTEIN"/>
    <property type="match status" value="1"/>
</dbReference>
<keyword evidence="12" id="KW-0449">Lipoprotein</keyword>